<proteinExistence type="predicted"/>
<dbReference type="InterPro" id="IPR027417">
    <property type="entry name" value="P-loop_NTPase"/>
</dbReference>
<dbReference type="InterPro" id="IPR002078">
    <property type="entry name" value="Sigma_54_int"/>
</dbReference>
<feature type="domain" description="Sigma-54 factor interaction" evidence="5">
    <location>
        <begin position="157"/>
        <end position="374"/>
    </location>
</feature>
<dbReference type="SMART" id="SM00382">
    <property type="entry name" value="AAA"/>
    <property type="match status" value="1"/>
</dbReference>
<dbReference type="Proteomes" id="UP000309215">
    <property type="component" value="Unassembled WGS sequence"/>
</dbReference>
<evidence type="ECO:0000256" key="3">
    <source>
        <dbReference type="SAM" id="MobiDB-lite"/>
    </source>
</evidence>
<dbReference type="Gene3D" id="3.40.50.300">
    <property type="entry name" value="P-loop containing nucleotide triphosphate hydrolases"/>
    <property type="match status" value="1"/>
</dbReference>
<dbReference type="InterPro" id="IPR058031">
    <property type="entry name" value="AAA_lid_NorR"/>
</dbReference>
<keyword evidence="7" id="KW-1185">Reference proteome</keyword>
<comment type="caution">
    <text evidence="6">The sequence shown here is derived from an EMBL/GenBank/DDBJ whole genome shotgun (WGS) entry which is preliminary data.</text>
</comment>
<dbReference type="GO" id="GO:0006355">
    <property type="term" value="P:regulation of DNA-templated transcription"/>
    <property type="evidence" value="ECO:0007669"/>
    <property type="project" value="InterPro"/>
</dbReference>
<evidence type="ECO:0000259" key="4">
    <source>
        <dbReference type="PROSITE" id="PS50006"/>
    </source>
</evidence>
<dbReference type="SUPFAM" id="SSF49879">
    <property type="entry name" value="SMAD/FHA domain"/>
    <property type="match status" value="1"/>
</dbReference>
<organism evidence="6 7">
    <name type="scientific">Polyangium fumosum</name>
    <dbReference type="NCBI Taxonomy" id="889272"/>
    <lineage>
        <taxon>Bacteria</taxon>
        <taxon>Pseudomonadati</taxon>
        <taxon>Myxococcota</taxon>
        <taxon>Polyangia</taxon>
        <taxon>Polyangiales</taxon>
        <taxon>Polyangiaceae</taxon>
        <taxon>Polyangium</taxon>
    </lineage>
</organism>
<dbReference type="Pfam" id="PF00158">
    <property type="entry name" value="Sigma54_activat"/>
    <property type="match status" value="1"/>
</dbReference>
<evidence type="ECO:0000256" key="1">
    <source>
        <dbReference type="ARBA" id="ARBA00022741"/>
    </source>
</evidence>
<dbReference type="InterPro" id="IPR025943">
    <property type="entry name" value="Sigma_54_int_dom_ATP-bd_2"/>
</dbReference>
<dbReference type="SUPFAM" id="SSF52540">
    <property type="entry name" value="P-loop containing nucleoside triphosphate hydrolases"/>
    <property type="match status" value="1"/>
</dbReference>
<dbReference type="GO" id="GO:0005524">
    <property type="term" value="F:ATP binding"/>
    <property type="evidence" value="ECO:0007669"/>
    <property type="project" value="UniProtKB-KW"/>
</dbReference>
<dbReference type="PROSITE" id="PS50045">
    <property type="entry name" value="SIGMA54_INTERACT_4"/>
    <property type="match status" value="1"/>
</dbReference>
<evidence type="ECO:0000256" key="2">
    <source>
        <dbReference type="ARBA" id="ARBA00022840"/>
    </source>
</evidence>
<feature type="domain" description="FHA" evidence="4">
    <location>
        <begin position="51"/>
        <end position="108"/>
    </location>
</feature>
<dbReference type="PANTHER" id="PTHR32071">
    <property type="entry name" value="TRANSCRIPTIONAL REGULATORY PROTEIN"/>
    <property type="match status" value="1"/>
</dbReference>
<dbReference type="InterPro" id="IPR000253">
    <property type="entry name" value="FHA_dom"/>
</dbReference>
<dbReference type="RefSeq" id="WP_136926913.1">
    <property type="nucleotide sequence ID" value="NZ_SSMQ01000001.1"/>
</dbReference>
<dbReference type="OrthoDB" id="9814761at2"/>
<evidence type="ECO:0000313" key="6">
    <source>
        <dbReference type="EMBL" id="TKD13097.1"/>
    </source>
</evidence>
<keyword evidence="1" id="KW-0547">Nucleotide-binding</keyword>
<dbReference type="Gene3D" id="2.60.200.20">
    <property type="match status" value="1"/>
</dbReference>
<dbReference type="InterPro" id="IPR003593">
    <property type="entry name" value="AAA+_ATPase"/>
</dbReference>
<dbReference type="AlphaFoldDB" id="A0A4U1JKJ1"/>
<dbReference type="PROSITE" id="PS50006">
    <property type="entry name" value="FHA_DOMAIN"/>
    <property type="match status" value="1"/>
</dbReference>
<gene>
    <name evidence="6" type="ORF">E8A74_00650</name>
</gene>
<dbReference type="InterPro" id="IPR008984">
    <property type="entry name" value="SMAD_FHA_dom_sf"/>
</dbReference>
<reference evidence="6 7" key="1">
    <citation type="submission" date="2019-04" db="EMBL/GenBank/DDBJ databases">
        <authorList>
            <person name="Li Y."/>
            <person name="Wang J."/>
        </authorList>
    </citation>
    <scope>NUCLEOTIDE SEQUENCE [LARGE SCALE GENOMIC DNA]</scope>
    <source>
        <strain evidence="6 7">DSM 14668</strain>
    </source>
</reference>
<evidence type="ECO:0000259" key="5">
    <source>
        <dbReference type="PROSITE" id="PS50045"/>
    </source>
</evidence>
<dbReference type="Gene3D" id="1.10.10.60">
    <property type="entry name" value="Homeodomain-like"/>
    <property type="match status" value="1"/>
</dbReference>
<dbReference type="Gene3D" id="1.10.8.60">
    <property type="match status" value="1"/>
</dbReference>
<dbReference type="PROSITE" id="PS00676">
    <property type="entry name" value="SIGMA54_INTERACT_2"/>
    <property type="match status" value="1"/>
</dbReference>
<dbReference type="CDD" id="cd00060">
    <property type="entry name" value="FHA"/>
    <property type="match status" value="1"/>
</dbReference>
<dbReference type="Pfam" id="PF25601">
    <property type="entry name" value="AAA_lid_14"/>
    <property type="match status" value="1"/>
</dbReference>
<name>A0A4U1JKJ1_9BACT</name>
<accession>A0A4U1JKJ1</accession>
<evidence type="ECO:0000313" key="7">
    <source>
        <dbReference type="Proteomes" id="UP000309215"/>
    </source>
</evidence>
<dbReference type="EMBL" id="SSMQ01000001">
    <property type="protein sequence ID" value="TKD13097.1"/>
    <property type="molecule type" value="Genomic_DNA"/>
</dbReference>
<feature type="region of interest" description="Disordered" evidence="3">
    <location>
        <begin position="392"/>
        <end position="422"/>
    </location>
</feature>
<dbReference type="CDD" id="cd00009">
    <property type="entry name" value="AAA"/>
    <property type="match status" value="1"/>
</dbReference>
<keyword evidence="2" id="KW-0067">ATP-binding</keyword>
<dbReference type="PANTHER" id="PTHR32071:SF57">
    <property type="entry name" value="C4-DICARBOXYLATE TRANSPORT TRANSCRIPTIONAL REGULATORY PROTEIN DCTD"/>
    <property type="match status" value="1"/>
</dbReference>
<protein>
    <submittedName>
        <fullName evidence="6">FHA domain-containing protein</fullName>
    </submittedName>
</protein>
<sequence length="469" mass="51076">MAHSLATTDNEFESASPSATFGVLIFVLRYEDLCAANSVALPPLTHDGAGFTIGRASEVRPPAMEGKTFLLPDRSVSRVHARVVRRDGKDLLEDAGSKFGTFVRGERIQGSVRLADGDVVEMGQSLFVYRRVDEPTAVRMITHPAGFVFGPTRTLCPELMSLARDLDPLSRSDQPILVLAETGAGKEIVARYVHDKSGRPGPFVAVDCGAIPEHLVEGELFGHRRGAFSGAHEERKGRIRSAEGGTVFLDEIGNLPGSAQASLLRAIQENEVTPVGADRGQTVDVRWIAATNVDVFSERSVFRADLRERLAGYVAMLPPLRKRREDLGFLVAHLLRRRGVERASITKPAAHALFLGDLPGNVREIERSLGSACLLMGDGPIDLQHLSALRARAASEKKEPASEPPGAEAMDEERRNKKRPPREKIEAALFRAKGCQVDAARLLGVHDRQLARWMDAYGIPRPRKGTSGG</sequence>
<dbReference type="Pfam" id="PF00498">
    <property type="entry name" value="FHA"/>
    <property type="match status" value="1"/>
</dbReference>
<dbReference type="SMART" id="SM00240">
    <property type="entry name" value="FHA"/>
    <property type="match status" value="1"/>
</dbReference>